<dbReference type="GO" id="GO:0042102">
    <property type="term" value="P:positive regulation of T cell proliferation"/>
    <property type="evidence" value="ECO:0007669"/>
    <property type="project" value="TreeGrafter"/>
</dbReference>
<keyword evidence="2" id="KW-1003">Cell membrane</keyword>
<dbReference type="GO" id="GO:0031295">
    <property type="term" value="P:T cell costimulation"/>
    <property type="evidence" value="ECO:0007669"/>
    <property type="project" value="TreeGrafter"/>
</dbReference>
<feature type="transmembrane region" description="Helical" evidence="12">
    <location>
        <begin position="7"/>
        <end position="33"/>
    </location>
</feature>
<comment type="caution">
    <text evidence="14">The sequence shown here is derived from an EMBL/GenBank/DDBJ whole genome shotgun (WGS) entry which is preliminary data.</text>
</comment>
<dbReference type="PANTHER" id="PTHR25466:SF14">
    <property type="entry name" value="BUTYROPHILIN SUBFAMILY 2 MEMBER A2-LIKE-RELATED"/>
    <property type="match status" value="1"/>
</dbReference>
<evidence type="ECO:0000256" key="5">
    <source>
        <dbReference type="ARBA" id="ARBA00022989"/>
    </source>
</evidence>
<evidence type="ECO:0000256" key="12">
    <source>
        <dbReference type="SAM" id="Phobius"/>
    </source>
</evidence>
<evidence type="ECO:0000256" key="6">
    <source>
        <dbReference type="ARBA" id="ARBA00023136"/>
    </source>
</evidence>
<organism evidence="14 15">
    <name type="scientific">Silurus meridionalis</name>
    <name type="common">Southern catfish</name>
    <name type="synonym">Silurus soldatovi meridionalis</name>
    <dbReference type="NCBI Taxonomy" id="175797"/>
    <lineage>
        <taxon>Eukaryota</taxon>
        <taxon>Metazoa</taxon>
        <taxon>Chordata</taxon>
        <taxon>Craniata</taxon>
        <taxon>Vertebrata</taxon>
        <taxon>Euteleostomi</taxon>
        <taxon>Actinopterygii</taxon>
        <taxon>Neopterygii</taxon>
        <taxon>Teleostei</taxon>
        <taxon>Ostariophysi</taxon>
        <taxon>Siluriformes</taxon>
        <taxon>Siluridae</taxon>
        <taxon>Silurus</taxon>
    </lineage>
</organism>
<dbReference type="PANTHER" id="PTHR25466">
    <property type="entry name" value="T-LYMPHOCYTE ACTIVATION ANTIGEN"/>
    <property type="match status" value="1"/>
</dbReference>
<feature type="compositionally biased region" description="Low complexity" evidence="11">
    <location>
        <begin position="1356"/>
        <end position="1368"/>
    </location>
</feature>
<feature type="compositionally biased region" description="Low complexity" evidence="11">
    <location>
        <begin position="1114"/>
        <end position="1125"/>
    </location>
</feature>
<evidence type="ECO:0000313" key="15">
    <source>
        <dbReference type="Proteomes" id="UP000606274"/>
    </source>
</evidence>
<feature type="domain" description="Ig-like" evidence="13">
    <location>
        <begin position="303"/>
        <end position="384"/>
    </location>
</feature>
<feature type="domain" description="Ig-like" evidence="13">
    <location>
        <begin position="97"/>
        <end position="178"/>
    </location>
</feature>
<evidence type="ECO:0000256" key="11">
    <source>
        <dbReference type="SAM" id="MobiDB-lite"/>
    </source>
</evidence>
<feature type="domain" description="Ig-like" evidence="13">
    <location>
        <begin position="694"/>
        <end position="775"/>
    </location>
</feature>
<reference evidence="14" key="1">
    <citation type="submission" date="2020-08" db="EMBL/GenBank/DDBJ databases">
        <title>Chromosome-level assembly of Southern catfish (Silurus meridionalis) provides insights into visual adaptation to the nocturnal and benthic lifestyles.</title>
        <authorList>
            <person name="Zhang Y."/>
            <person name="Wang D."/>
            <person name="Peng Z."/>
        </authorList>
    </citation>
    <scope>NUCLEOTIDE SEQUENCE</scope>
    <source>
        <strain evidence="14">SWU-2019-XX</strain>
        <tissue evidence="14">Muscle</tissue>
    </source>
</reference>
<dbReference type="EMBL" id="JABFDY010000018">
    <property type="protein sequence ID" value="KAF7694369.1"/>
    <property type="molecule type" value="Genomic_DNA"/>
</dbReference>
<dbReference type="SMART" id="SM00406">
    <property type="entry name" value="IGv"/>
    <property type="match status" value="12"/>
</dbReference>
<dbReference type="InterPro" id="IPR003599">
    <property type="entry name" value="Ig_sub"/>
</dbReference>
<feature type="domain" description="Ig-like" evidence="13">
    <location>
        <begin position="200"/>
        <end position="286"/>
    </location>
</feature>
<feature type="transmembrane region" description="Helical" evidence="12">
    <location>
        <begin position="39"/>
        <end position="60"/>
    </location>
</feature>
<feature type="domain" description="Ig-like" evidence="13">
    <location>
        <begin position="797"/>
        <end position="881"/>
    </location>
</feature>
<accession>A0A8T0AN70</accession>
<dbReference type="Gene3D" id="2.60.40.10">
    <property type="entry name" value="Immunoglobulins"/>
    <property type="match status" value="12"/>
</dbReference>
<dbReference type="InterPro" id="IPR036179">
    <property type="entry name" value="Ig-like_dom_sf"/>
</dbReference>
<feature type="domain" description="Ig-like" evidence="13">
    <location>
        <begin position="899"/>
        <end position="980"/>
    </location>
</feature>
<evidence type="ECO:0000256" key="8">
    <source>
        <dbReference type="ARBA" id="ARBA00023170"/>
    </source>
</evidence>
<dbReference type="InterPro" id="IPR007110">
    <property type="entry name" value="Ig-like_dom"/>
</dbReference>
<keyword evidence="8" id="KW-0675">Receptor</keyword>
<evidence type="ECO:0000256" key="1">
    <source>
        <dbReference type="ARBA" id="ARBA00004251"/>
    </source>
</evidence>
<keyword evidence="7" id="KW-1015">Disulfide bond</keyword>
<protein>
    <recommendedName>
        <fullName evidence="13">Ig-like domain-containing protein</fullName>
    </recommendedName>
</protein>
<keyword evidence="15" id="KW-1185">Reference proteome</keyword>
<dbReference type="SUPFAM" id="SSF48726">
    <property type="entry name" value="Immunoglobulin"/>
    <property type="match status" value="12"/>
</dbReference>
<dbReference type="Proteomes" id="UP000606274">
    <property type="component" value="Unassembled WGS sequence"/>
</dbReference>
<feature type="compositionally biased region" description="Basic and acidic residues" evidence="11">
    <location>
        <begin position="1090"/>
        <end position="1102"/>
    </location>
</feature>
<evidence type="ECO:0000256" key="4">
    <source>
        <dbReference type="ARBA" id="ARBA00022729"/>
    </source>
</evidence>
<dbReference type="InterPro" id="IPR003598">
    <property type="entry name" value="Ig_sub2"/>
</dbReference>
<name>A0A8T0AN70_SILME</name>
<feature type="domain" description="Ig-like" evidence="13">
    <location>
        <begin position="406"/>
        <end position="488"/>
    </location>
</feature>
<evidence type="ECO:0000256" key="7">
    <source>
        <dbReference type="ARBA" id="ARBA00023157"/>
    </source>
</evidence>
<feature type="domain" description="Ig-like" evidence="13">
    <location>
        <begin position="507"/>
        <end position="588"/>
    </location>
</feature>
<keyword evidence="3 12" id="KW-0812">Transmembrane</keyword>
<dbReference type="InterPro" id="IPR013106">
    <property type="entry name" value="Ig_V-set"/>
</dbReference>
<evidence type="ECO:0000256" key="9">
    <source>
        <dbReference type="ARBA" id="ARBA00023180"/>
    </source>
</evidence>
<dbReference type="GO" id="GO:0042130">
    <property type="term" value="P:negative regulation of T cell proliferation"/>
    <property type="evidence" value="ECO:0007669"/>
    <property type="project" value="TreeGrafter"/>
</dbReference>
<keyword evidence="9" id="KW-0325">Glycoprotein</keyword>
<dbReference type="Pfam" id="PF07686">
    <property type="entry name" value="V-set"/>
    <property type="match status" value="11"/>
</dbReference>
<comment type="subcellular location">
    <subcellularLocation>
        <location evidence="1">Cell membrane</location>
        <topology evidence="1">Single-pass type I membrane protein</topology>
    </subcellularLocation>
</comment>
<sequence>MMKCLYFLSVVFHVAAVMMKCLYLLSVVFQMAAVMMKCLYLLSAVFHVALVSCVILLTVIERTIKSIMMKCLYLLAVVFQMAAGCVLSRTKSIAGEKGGSVLLPCSCSDPLSKPQKFTWEIYRTGRLTEVLNDEHYRGRYQLFNNVSPANLSLLISDLREEDQGNYRCSTEKEQRDIWLYVKGCELVKKAAEEKVTGFTGESVVLHCICTDIQDDPKTVTWHFIQKESTTFQKIYPEQTGHHSNRVKLVSKNPPGNLSLLISDLTEEDQGTYICSVQADHRDLRLSVKGCALEKNHKEITQHKGDSVLLPCSCSDLHSKPQKLTWETFRTGRLTEVLNDEHYRGRYQLFNNISPANLSLLISDLREEDQGVYRCSTEKEHRDFSLYVKGCELVKKTGVEKVTGFIGESVVLPCVCTDLQNDPKRVTWKFNKNNHFQEIYSKQTGNHSNRVKLVSKNPPGNLSLLISDLTEEDQGTYTCSAQADSIRFSLSVKGCALEKNHKEITQHKGDSVLIPCSCSDLLSKPQTFTWETFRTGRLTEVLNDEHYRGRYQLFNNISPANLSLLISDLREEDQGIYRCSTEKEHRDIILYVKGCELVKKTVVEKVTGFIGESVVLPCVCTDLQDDPKRTGHHSNRVKLVSKNPPGDLSLLISDLTEEDQGNYRCSVQADYRDFRLYVKGCALSVKNHIEITQLKGRSVLLPCSCSDLHSKPQKLTWGTFKTGRLTEVLNDEHYRGRYQLFNNISPANLSLLISDLREEDQGLYRCSTEKEHRDIWLYVKGCELVKKTGVEKVTGFTGESVVLPCVCTDLQNDPMRVTWEFNKNNHSQEIYSKQTGHHSNRVKLVSKNPPGNLSLLISDLTEEDQGIYTCSAQADFRDLRLSVKGCALFDKNLTEITQHKGRSVLLPCSCSDLHSKPQKFTWMTFRTGHWTEVLNDEHYRGRYQLFNNISPANLSLLISDLREEDEGDYMCSTEKEHRDITLYVKGCELVNKTVVEKVTGFIGESVVLPCSCTELQDDPKRVTWEFNKNNHFQEIYSKQTGHHSNRVKLVSKNPPGNLSLLITDLTEEDQGLYRCNEQYDSRDLSLSVKVRTRETSKQSRKPDTTPPPEQPQRKTTTSLPASSSTTEGCALSVKNNTEITQYKGGSVLLPCSCSDLHYKPQKFTWETFRTGPLTEVLNDEHYGGRYQLFNNISPANLSLLISDLREEDQGYYRCSTGLQEYKDIRLNVKGCELVKNTVVEEVTGFTGESVVLPCVCADLQNDPKRVTWKFNKNNHFQEIYSKQTGNHSNRVKLVSKNPPGTLSLLISDLTEEDQGFYRCSAQDDHRDLRLSVNVGRRETSTQSRKTDKTSPSEHPQSKTTTSPPSSSTTQVGRKKPLTQWRKPNKTPPSEQPQSKTTTSPPASSLTTPEHDKQQPPFFGTVAVLLLVIPVVVAFICWRRKAGRSGENMITEGCSDNKGNPEDQTVPDVTYSTGTHINTAGAARVQINDGEETENASIITN</sequence>
<feature type="compositionally biased region" description="Low complexity" evidence="11">
    <location>
        <begin position="1390"/>
        <end position="1406"/>
    </location>
</feature>
<dbReference type="InterPro" id="IPR013783">
    <property type="entry name" value="Ig-like_fold"/>
</dbReference>
<keyword evidence="10" id="KW-0393">Immunoglobulin domain</keyword>
<dbReference type="GO" id="GO:0006955">
    <property type="term" value="P:immune response"/>
    <property type="evidence" value="ECO:0007669"/>
    <property type="project" value="TreeGrafter"/>
</dbReference>
<keyword evidence="4" id="KW-0732">Signal</keyword>
<evidence type="ECO:0000256" key="2">
    <source>
        <dbReference type="ARBA" id="ARBA00022475"/>
    </source>
</evidence>
<feature type="compositionally biased region" description="Basic and acidic residues" evidence="11">
    <location>
        <begin position="1327"/>
        <end position="1350"/>
    </location>
</feature>
<dbReference type="GO" id="GO:0071222">
    <property type="term" value="P:cellular response to lipopolysaccharide"/>
    <property type="evidence" value="ECO:0007669"/>
    <property type="project" value="TreeGrafter"/>
</dbReference>
<dbReference type="GO" id="GO:0007166">
    <property type="term" value="P:cell surface receptor signaling pathway"/>
    <property type="evidence" value="ECO:0007669"/>
    <property type="project" value="TreeGrafter"/>
</dbReference>
<dbReference type="InterPro" id="IPR051713">
    <property type="entry name" value="T-cell_Activation_Regulation"/>
</dbReference>
<feature type="domain" description="Ig-like" evidence="13">
    <location>
        <begin position="1119"/>
        <end position="1224"/>
    </location>
</feature>
<evidence type="ECO:0000313" key="14">
    <source>
        <dbReference type="EMBL" id="KAF7694369.1"/>
    </source>
</evidence>
<dbReference type="PROSITE" id="PS50835">
    <property type="entry name" value="IG_LIKE"/>
    <property type="match status" value="11"/>
</dbReference>
<feature type="transmembrane region" description="Helical" evidence="12">
    <location>
        <begin position="1416"/>
        <end position="1436"/>
    </location>
</feature>
<keyword evidence="5 12" id="KW-1133">Transmembrane helix</keyword>
<gene>
    <name evidence="14" type="ORF">HF521_008122</name>
</gene>
<proteinExistence type="predicted"/>
<evidence type="ECO:0000259" key="13">
    <source>
        <dbReference type="PROSITE" id="PS50835"/>
    </source>
</evidence>
<feature type="region of interest" description="Disordered" evidence="11">
    <location>
        <begin position="1327"/>
        <end position="1412"/>
    </location>
</feature>
<feature type="domain" description="Ig-like" evidence="13">
    <location>
        <begin position="1246"/>
        <end position="1330"/>
    </location>
</feature>
<keyword evidence="6 12" id="KW-0472">Membrane</keyword>
<feature type="domain" description="Ig-like" evidence="13">
    <location>
        <begin position="1002"/>
        <end position="1084"/>
    </location>
</feature>
<evidence type="ECO:0000256" key="3">
    <source>
        <dbReference type="ARBA" id="ARBA00022692"/>
    </source>
</evidence>
<evidence type="ECO:0000256" key="10">
    <source>
        <dbReference type="ARBA" id="ARBA00023319"/>
    </source>
</evidence>
<dbReference type="SMART" id="SM00408">
    <property type="entry name" value="IGc2"/>
    <property type="match status" value="12"/>
</dbReference>
<dbReference type="SMART" id="SM00409">
    <property type="entry name" value="IG"/>
    <property type="match status" value="12"/>
</dbReference>
<feature type="region of interest" description="Disordered" evidence="11">
    <location>
        <begin position="1085"/>
        <end position="1126"/>
    </location>
</feature>
<dbReference type="GO" id="GO:0009897">
    <property type="term" value="C:external side of plasma membrane"/>
    <property type="evidence" value="ECO:0007669"/>
    <property type="project" value="TreeGrafter"/>
</dbReference>